<sequence>MPHGIHNELTSASTLWFHRRNCVENARAVDASAGCRKRVRNFKFCICNDLAPKHNATDSTNLLGASV</sequence>
<evidence type="ECO:0000313" key="2">
    <source>
        <dbReference type="Proteomes" id="UP000215127"/>
    </source>
</evidence>
<reference evidence="1 2" key="1">
    <citation type="submission" date="2016-06" db="EMBL/GenBank/DDBJ databases">
        <authorList>
            <person name="Kjaerup R.B."/>
            <person name="Dalgaard T.S."/>
            <person name="Juul-Madsen H.R."/>
        </authorList>
    </citation>
    <scope>NUCLEOTIDE SEQUENCE [LARGE SCALE GENOMIC DNA]</scope>
</reference>
<dbReference type="EMBL" id="LT853692">
    <property type="protein sequence ID" value="SMQ46720.1"/>
    <property type="molecule type" value="Genomic_DNA"/>
</dbReference>
<gene>
    <name evidence="1" type="ORF">ZT3D7_G1866</name>
</gene>
<protein>
    <submittedName>
        <fullName evidence="1">Uncharacterized protein</fullName>
    </submittedName>
</protein>
<organism evidence="1 2">
    <name type="scientific">Zymoseptoria tritici (strain ST99CH_3D7)</name>
    <dbReference type="NCBI Taxonomy" id="1276538"/>
    <lineage>
        <taxon>Eukaryota</taxon>
        <taxon>Fungi</taxon>
        <taxon>Dikarya</taxon>
        <taxon>Ascomycota</taxon>
        <taxon>Pezizomycotina</taxon>
        <taxon>Dothideomycetes</taxon>
        <taxon>Dothideomycetidae</taxon>
        <taxon>Mycosphaerellales</taxon>
        <taxon>Mycosphaerellaceae</taxon>
        <taxon>Zymoseptoria</taxon>
    </lineage>
</organism>
<keyword evidence="2" id="KW-1185">Reference proteome</keyword>
<name>A0A1X7RHL9_ZYMT9</name>
<proteinExistence type="predicted"/>
<evidence type="ECO:0000313" key="1">
    <source>
        <dbReference type="EMBL" id="SMQ46720.1"/>
    </source>
</evidence>
<accession>A0A1X7RHL9</accession>
<dbReference type="AlphaFoldDB" id="A0A1X7RHL9"/>
<dbReference type="Proteomes" id="UP000215127">
    <property type="component" value="Chromosome 1"/>
</dbReference>